<keyword evidence="4 6" id="KW-0460">Magnesium</keyword>
<accession>A0A0W0SY56</accession>
<feature type="binding site" evidence="6">
    <location>
        <position position="247"/>
    </location>
    <ligand>
        <name>Mg(2+)</name>
        <dbReference type="ChEBI" id="CHEBI:18420"/>
        <label>1</label>
    </ligand>
</feature>
<evidence type="ECO:0000256" key="5">
    <source>
        <dbReference type="PIRSR" id="PIRSR604808-1"/>
    </source>
</evidence>
<keyword evidence="3" id="KW-0378">Hydrolase</keyword>
<feature type="binding site" evidence="6">
    <location>
        <position position="7"/>
    </location>
    <ligand>
        <name>Mg(2+)</name>
        <dbReference type="ChEBI" id="CHEBI:18420"/>
        <label>1</label>
    </ligand>
</feature>
<evidence type="ECO:0000313" key="10">
    <source>
        <dbReference type="Proteomes" id="UP000054736"/>
    </source>
</evidence>
<comment type="cofactor">
    <cofactor evidence="6">
        <name>Mg(2+)</name>
        <dbReference type="ChEBI" id="CHEBI:18420"/>
    </cofactor>
    <cofactor evidence="6">
        <name>Mn(2+)</name>
        <dbReference type="ChEBI" id="CHEBI:29035"/>
    </cofactor>
    <text evidence="6">Probably binds two magnesium or manganese ions per subunit.</text>
</comment>
<gene>
    <name evidence="9" type="ORF">Ldro_0842</name>
</gene>
<dbReference type="EMBL" id="LNXY01000018">
    <property type="protein sequence ID" value="KTC88248.1"/>
    <property type="molecule type" value="Genomic_DNA"/>
</dbReference>
<feature type="active site" description="Proton acceptor" evidence="5">
    <location>
        <position position="248"/>
    </location>
</feature>
<evidence type="ECO:0000256" key="4">
    <source>
        <dbReference type="ARBA" id="ARBA00022842"/>
    </source>
</evidence>
<evidence type="ECO:0000256" key="2">
    <source>
        <dbReference type="ARBA" id="ARBA00022723"/>
    </source>
</evidence>
<feature type="binding site" evidence="6">
    <location>
        <position position="248"/>
    </location>
    <ligand>
        <name>Mg(2+)</name>
        <dbReference type="ChEBI" id="CHEBI:18420"/>
        <label>1</label>
    </ligand>
</feature>
<dbReference type="PANTHER" id="PTHR22748">
    <property type="entry name" value="AP ENDONUCLEASE"/>
    <property type="match status" value="1"/>
</dbReference>
<feature type="site" description="Important for catalytic activity" evidence="7">
    <location>
        <position position="222"/>
    </location>
</feature>
<evidence type="ECO:0000256" key="7">
    <source>
        <dbReference type="PIRSR" id="PIRSR604808-3"/>
    </source>
</evidence>
<feature type="active site" description="Proton donor/acceptor" evidence="5">
    <location>
        <position position="149"/>
    </location>
</feature>
<dbReference type="Pfam" id="PF03372">
    <property type="entry name" value="Exo_endo_phos"/>
    <property type="match status" value="1"/>
</dbReference>
<dbReference type="AlphaFoldDB" id="A0A0W0SY56"/>
<dbReference type="InterPro" id="IPR004808">
    <property type="entry name" value="AP_endonuc_1"/>
</dbReference>
<dbReference type="SUPFAM" id="SSF56219">
    <property type="entry name" value="DNase I-like"/>
    <property type="match status" value="1"/>
</dbReference>
<dbReference type="InterPro" id="IPR005135">
    <property type="entry name" value="Endo/exonuclease/phosphatase"/>
</dbReference>
<feature type="binding site" evidence="6">
    <location>
        <position position="35"/>
    </location>
    <ligand>
        <name>Mg(2+)</name>
        <dbReference type="ChEBI" id="CHEBI:18420"/>
        <label>1</label>
    </ligand>
</feature>
<dbReference type="RefSeq" id="WP_058495173.1">
    <property type="nucleotide sequence ID" value="NZ_CAAAIU010000014.1"/>
</dbReference>
<evidence type="ECO:0000256" key="6">
    <source>
        <dbReference type="PIRSR" id="PIRSR604808-2"/>
    </source>
</evidence>
<keyword evidence="10" id="KW-1185">Reference proteome</keyword>
<protein>
    <recommendedName>
        <fullName evidence="8">Endonuclease/exonuclease/phosphatase domain-containing protein</fullName>
    </recommendedName>
</protein>
<keyword evidence="2 6" id="KW-0479">Metal-binding</keyword>
<feature type="binding site" evidence="6">
    <location>
        <position position="151"/>
    </location>
    <ligand>
        <name>Mg(2+)</name>
        <dbReference type="ChEBI" id="CHEBI:18420"/>
        <label>1</label>
    </ligand>
</feature>
<feature type="site" description="Interaction with DNA substrate" evidence="7">
    <location>
        <position position="248"/>
    </location>
</feature>
<dbReference type="Proteomes" id="UP000054736">
    <property type="component" value="Unassembled WGS sequence"/>
</dbReference>
<dbReference type="InterPro" id="IPR020847">
    <property type="entry name" value="AP_endonuclease_F1_BS"/>
</dbReference>
<evidence type="ECO:0000256" key="3">
    <source>
        <dbReference type="ARBA" id="ARBA00022801"/>
    </source>
</evidence>
<organism evidence="9 10">
    <name type="scientific">Legionella drozanskii LLAP-1</name>
    <dbReference type="NCBI Taxonomy" id="1212489"/>
    <lineage>
        <taxon>Bacteria</taxon>
        <taxon>Pseudomonadati</taxon>
        <taxon>Pseudomonadota</taxon>
        <taxon>Gammaproteobacteria</taxon>
        <taxon>Legionellales</taxon>
        <taxon>Legionellaceae</taxon>
        <taxon>Legionella</taxon>
    </lineage>
</organism>
<proteinExistence type="inferred from homology"/>
<feature type="domain" description="Endonuclease/exonuclease/phosphatase" evidence="8">
    <location>
        <begin position="4"/>
        <end position="248"/>
    </location>
</feature>
<dbReference type="PANTHER" id="PTHR22748:SF6">
    <property type="entry name" value="DNA-(APURINIC OR APYRIMIDINIC SITE) ENDONUCLEASE"/>
    <property type="match status" value="1"/>
</dbReference>
<dbReference type="InterPro" id="IPR036691">
    <property type="entry name" value="Endo/exonu/phosph_ase_sf"/>
</dbReference>
<name>A0A0W0SY56_9GAMM</name>
<feature type="active site" evidence="5">
    <location>
        <position position="109"/>
    </location>
</feature>
<dbReference type="PROSITE" id="PS51435">
    <property type="entry name" value="AP_NUCLEASE_F1_4"/>
    <property type="match status" value="1"/>
</dbReference>
<dbReference type="GO" id="GO:0008081">
    <property type="term" value="F:phosphoric diester hydrolase activity"/>
    <property type="evidence" value="ECO:0007669"/>
    <property type="project" value="TreeGrafter"/>
</dbReference>
<feature type="site" description="Transition state stabilizer" evidence="7">
    <location>
        <position position="151"/>
    </location>
</feature>
<comment type="similarity">
    <text evidence="1">Belongs to the DNA repair enzymes AP/ExoA family.</text>
</comment>
<dbReference type="GO" id="GO:0006284">
    <property type="term" value="P:base-excision repair"/>
    <property type="evidence" value="ECO:0007669"/>
    <property type="project" value="TreeGrafter"/>
</dbReference>
<comment type="caution">
    <text evidence="9">The sequence shown here is derived from an EMBL/GenBank/DDBJ whole genome shotgun (WGS) entry which is preliminary data.</text>
</comment>
<dbReference type="NCBIfam" id="TIGR00633">
    <property type="entry name" value="xth"/>
    <property type="match status" value="1"/>
</dbReference>
<keyword evidence="6" id="KW-0464">Manganese</keyword>
<evidence type="ECO:0000313" key="9">
    <source>
        <dbReference type="EMBL" id="KTC88248.1"/>
    </source>
</evidence>
<dbReference type="GO" id="GO:0008311">
    <property type="term" value="F:double-stranded DNA 3'-5' DNA exonuclease activity"/>
    <property type="evidence" value="ECO:0007669"/>
    <property type="project" value="TreeGrafter"/>
</dbReference>
<dbReference type="OrthoDB" id="9803914at2"/>
<dbReference type="CDD" id="cd10281">
    <property type="entry name" value="Nape_like_AP-endo"/>
    <property type="match status" value="1"/>
</dbReference>
<dbReference type="FunFam" id="3.60.10.10:FF:000026">
    <property type="entry name" value="Exodeoxyribonuclease III"/>
    <property type="match status" value="1"/>
</dbReference>
<dbReference type="GO" id="GO:0003906">
    <property type="term" value="F:DNA-(apurinic or apyrimidinic site) endonuclease activity"/>
    <property type="evidence" value="ECO:0007669"/>
    <property type="project" value="TreeGrafter"/>
</dbReference>
<dbReference type="STRING" id="1212489.Ldro_0842"/>
<evidence type="ECO:0000256" key="1">
    <source>
        <dbReference type="ARBA" id="ARBA00007092"/>
    </source>
</evidence>
<dbReference type="Gene3D" id="3.60.10.10">
    <property type="entry name" value="Endonuclease/exonuclease/phosphatase"/>
    <property type="match status" value="1"/>
</dbReference>
<evidence type="ECO:0000259" key="8">
    <source>
        <dbReference type="Pfam" id="PF03372"/>
    </source>
</evidence>
<dbReference type="GO" id="GO:0003677">
    <property type="term" value="F:DNA binding"/>
    <property type="evidence" value="ECO:0007669"/>
    <property type="project" value="InterPro"/>
</dbReference>
<reference evidence="9 10" key="1">
    <citation type="submission" date="2015-11" db="EMBL/GenBank/DDBJ databases">
        <title>Genomic analysis of 38 Legionella species identifies large and diverse effector repertoires.</title>
        <authorList>
            <person name="Burstein D."/>
            <person name="Amaro F."/>
            <person name="Zusman T."/>
            <person name="Lifshitz Z."/>
            <person name="Cohen O."/>
            <person name="Gilbert J.A."/>
            <person name="Pupko T."/>
            <person name="Shuman H.A."/>
            <person name="Segal G."/>
        </authorList>
    </citation>
    <scope>NUCLEOTIDE SEQUENCE [LARGE SCALE GENOMIC DNA]</scope>
    <source>
        <strain evidence="9 10">ATCC 700990</strain>
    </source>
</reference>
<feature type="binding site" evidence="6">
    <location>
        <position position="149"/>
    </location>
    <ligand>
        <name>Mg(2+)</name>
        <dbReference type="ChEBI" id="CHEBI:18420"/>
        <label>1</label>
    </ligand>
</feature>
<dbReference type="PROSITE" id="PS00726">
    <property type="entry name" value="AP_NUCLEASE_F1_1"/>
    <property type="match status" value="1"/>
</dbReference>
<dbReference type="NCBIfam" id="TIGR00195">
    <property type="entry name" value="exoDNase_III"/>
    <property type="match status" value="1"/>
</dbReference>
<dbReference type="GO" id="GO:0046872">
    <property type="term" value="F:metal ion binding"/>
    <property type="evidence" value="ECO:0007669"/>
    <property type="project" value="UniProtKB-KW"/>
</dbReference>
<dbReference type="PATRIC" id="fig|1212489.4.peg.880"/>
<sequence>MKIISFNANGIRAAARNGFYEWLTAQNPDFVCLQETKVQASQLTLGELFYPAGYFCEYYNAEKKGYSGVAIYARKQPERILRGLGFDYCDNEGRYIQFDYPKLSVISLYLPSGTSGEVRQKVKYDFLDRFAEHLMKLKNEGRELILCGDYNIAHKKIDLKNWRGNQKNSGFLPEERVWMDKLFGDMGFIDAFRVRNQEEEQYTWWSYRSPSAWDKNVGWRIDYQVITPGLTDSVKNVSVSREKRWSDHAPLIIEYEGDWCA</sequence>